<gene>
    <name evidence="8" type="ORF">CWE06_05180</name>
</gene>
<keyword evidence="4 6" id="KW-1133">Transmembrane helix</keyword>
<feature type="transmembrane region" description="Helical" evidence="6">
    <location>
        <begin position="368"/>
        <end position="387"/>
    </location>
</feature>
<feature type="transmembrane region" description="Helical" evidence="6">
    <location>
        <begin position="87"/>
        <end position="114"/>
    </location>
</feature>
<feature type="transmembrane region" description="Helical" evidence="6">
    <location>
        <begin position="126"/>
        <end position="146"/>
    </location>
</feature>
<dbReference type="PANTHER" id="PTHR43568">
    <property type="entry name" value="P PROTEIN"/>
    <property type="match status" value="1"/>
</dbReference>
<dbReference type="GO" id="GO:0016020">
    <property type="term" value="C:membrane"/>
    <property type="evidence" value="ECO:0007669"/>
    <property type="project" value="UniProtKB-SubCell"/>
</dbReference>
<keyword evidence="3 6" id="KW-0812">Transmembrane</keyword>
<dbReference type="Proteomes" id="UP000288212">
    <property type="component" value="Unassembled WGS sequence"/>
</dbReference>
<feature type="transmembrane region" description="Helical" evidence="6">
    <location>
        <begin position="45"/>
        <end position="64"/>
    </location>
</feature>
<evidence type="ECO:0000256" key="5">
    <source>
        <dbReference type="ARBA" id="ARBA00023136"/>
    </source>
</evidence>
<dbReference type="EMBL" id="PIPI01000002">
    <property type="protein sequence ID" value="RUO20702.1"/>
    <property type="molecule type" value="Genomic_DNA"/>
</dbReference>
<evidence type="ECO:0000259" key="7">
    <source>
        <dbReference type="Pfam" id="PF03600"/>
    </source>
</evidence>
<dbReference type="InterPro" id="IPR051475">
    <property type="entry name" value="Diverse_Ion_Transporter"/>
</dbReference>
<evidence type="ECO:0000256" key="1">
    <source>
        <dbReference type="ARBA" id="ARBA00004141"/>
    </source>
</evidence>
<proteinExistence type="predicted"/>
<keyword evidence="5 6" id="KW-0472">Membrane</keyword>
<evidence type="ECO:0000256" key="6">
    <source>
        <dbReference type="SAM" id="Phobius"/>
    </source>
</evidence>
<dbReference type="Pfam" id="PF03600">
    <property type="entry name" value="CitMHS"/>
    <property type="match status" value="1"/>
</dbReference>
<keyword evidence="9" id="KW-1185">Reference proteome</keyword>
<feature type="transmembrane region" description="Helical" evidence="6">
    <location>
        <begin position="217"/>
        <end position="242"/>
    </location>
</feature>
<keyword evidence="2" id="KW-0813">Transport</keyword>
<feature type="transmembrane region" description="Helical" evidence="6">
    <location>
        <begin position="323"/>
        <end position="348"/>
    </location>
</feature>
<sequence>MRQLRRTFAKVSEDRLLVFLLLTFPLLLVLSPLSSAKLPAHILALVHIDTLLALTGLMLLSRGIEDSGYFQRLNDWFLARRYSERRLVAWLVVYSAGLAAIITNDVALFIVVPIAVLLCRSLQLPLLRVVIFLALAVNAGSAASPIGNPQNLLLWQSGGLSFIEFTAYLLPLGLLFLGTVLVFVYFAFGSQLPAPAKAAQDTVVGVQRRRLFWGSLLGYPIFIAALELNVALLGVIAIIAAYGVRNRPILLGIDWQLLLVFTLMFINLGLFAQLPLTHAVLQVFQALPEGSYVGSALLSQFISNVPATIYLQSALLQDSPQLWLAVAYGVNVGGFGFILGSMANLIALRLVRKSLAPQQSTWGEFHRWSVPVFIISLVGSYLLLTFIR</sequence>
<evidence type="ECO:0000313" key="8">
    <source>
        <dbReference type="EMBL" id="RUO20702.1"/>
    </source>
</evidence>
<dbReference type="RefSeq" id="WP_126791864.1">
    <property type="nucleotide sequence ID" value="NZ_PIPI01000002.1"/>
</dbReference>
<accession>A0A432VVT9</accession>
<feature type="domain" description="Citrate transporter-like" evidence="7">
    <location>
        <begin position="27"/>
        <end position="310"/>
    </location>
</feature>
<evidence type="ECO:0000256" key="2">
    <source>
        <dbReference type="ARBA" id="ARBA00022448"/>
    </source>
</evidence>
<organism evidence="8 9">
    <name type="scientific">Aliidiomarina haloalkalitolerans</name>
    <dbReference type="NCBI Taxonomy" id="859059"/>
    <lineage>
        <taxon>Bacteria</taxon>
        <taxon>Pseudomonadati</taxon>
        <taxon>Pseudomonadota</taxon>
        <taxon>Gammaproteobacteria</taxon>
        <taxon>Alteromonadales</taxon>
        <taxon>Idiomarinaceae</taxon>
        <taxon>Aliidiomarina</taxon>
    </lineage>
</organism>
<feature type="transmembrane region" description="Helical" evidence="6">
    <location>
        <begin position="249"/>
        <end position="272"/>
    </location>
</feature>
<dbReference type="OrthoDB" id="9809303at2"/>
<comment type="subcellular location">
    <subcellularLocation>
        <location evidence="1">Membrane</location>
        <topology evidence="1">Multi-pass membrane protein</topology>
    </subcellularLocation>
</comment>
<reference evidence="8 9" key="1">
    <citation type="journal article" date="2011" name="Front. Microbiol.">
        <title>Genomic signatures of strain selection and enhancement in Bacillus atrophaeus var. globigii, a historical biowarfare simulant.</title>
        <authorList>
            <person name="Gibbons H.S."/>
            <person name="Broomall S.M."/>
            <person name="McNew L.A."/>
            <person name="Daligault H."/>
            <person name="Chapman C."/>
            <person name="Bruce D."/>
            <person name="Karavis M."/>
            <person name="Krepps M."/>
            <person name="McGregor P.A."/>
            <person name="Hong C."/>
            <person name="Park K.H."/>
            <person name="Akmal A."/>
            <person name="Feldman A."/>
            <person name="Lin J.S."/>
            <person name="Chang W.E."/>
            <person name="Higgs B.W."/>
            <person name="Demirev P."/>
            <person name="Lindquist J."/>
            <person name="Liem A."/>
            <person name="Fochler E."/>
            <person name="Read T.D."/>
            <person name="Tapia R."/>
            <person name="Johnson S."/>
            <person name="Bishop-Lilly K.A."/>
            <person name="Detter C."/>
            <person name="Han C."/>
            <person name="Sozhamannan S."/>
            <person name="Rosenzweig C.N."/>
            <person name="Skowronski E.W."/>
        </authorList>
    </citation>
    <scope>NUCLEOTIDE SEQUENCE [LARGE SCALE GENOMIC DNA]</scope>
    <source>
        <strain evidence="8 9">AK5</strain>
    </source>
</reference>
<name>A0A432VVT9_9GAMM</name>
<evidence type="ECO:0000256" key="3">
    <source>
        <dbReference type="ARBA" id="ARBA00022692"/>
    </source>
</evidence>
<dbReference type="PANTHER" id="PTHR43568:SF1">
    <property type="entry name" value="P PROTEIN"/>
    <property type="match status" value="1"/>
</dbReference>
<evidence type="ECO:0000313" key="9">
    <source>
        <dbReference type="Proteomes" id="UP000288212"/>
    </source>
</evidence>
<dbReference type="AlphaFoldDB" id="A0A432VVT9"/>
<dbReference type="GO" id="GO:0055085">
    <property type="term" value="P:transmembrane transport"/>
    <property type="evidence" value="ECO:0007669"/>
    <property type="project" value="InterPro"/>
</dbReference>
<comment type="caution">
    <text evidence="8">The sequence shown here is derived from an EMBL/GenBank/DDBJ whole genome shotgun (WGS) entry which is preliminary data.</text>
</comment>
<feature type="transmembrane region" description="Helical" evidence="6">
    <location>
        <begin position="167"/>
        <end position="188"/>
    </location>
</feature>
<dbReference type="InterPro" id="IPR004680">
    <property type="entry name" value="Cit_transptr-like_dom"/>
</dbReference>
<protein>
    <submittedName>
        <fullName evidence="8">Transporter</fullName>
    </submittedName>
</protein>
<evidence type="ECO:0000256" key="4">
    <source>
        <dbReference type="ARBA" id="ARBA00022989"/>
    </source>
</evidence>